<dbReference type="PRINTS" id="PR00725">
    <property type="entry name" value="DADACBPTASE1"/>
</dbReference>
<feature type="binding site" evidence="8">
    <location>
        <position position="215"/>
    </location>
    <ligand>
        <name>substrate</name>
    </ligand>
</feature>
<dbReference type="GO" id="GO:0009252">
    <property type="term" value="P:peptidoglycan biosynthetic process"/>
    <property type="evidence" value="ECO:0007669"/>
    <property type="project" value="UniProtKB-KW"/>
</dbReference>
<evidence type="ECO:0000256" key="3">
    <source>
        <dbReference type="ARBA" id="ARBA00022801"/>
    </source>
</evidence>
<evidence type="ECO:0000313" key="13">
    <source>
        <dbReference type="EMBL" id="KAA3529827.1"/>
    </source>
</evidence>
<evidence type="ECO:0000259" key="12">
    <source>
        <dbReference type="Pfam" id="PF00768"/>
    </source>
</evidence>
<accession>A0A368NPA9</accession>
<evidence type="ECO:0000256" key="8">
    <source>
        <dbReference type="PIRSR" id="PIRSR618044-2"/>
    </source>
</evidence>
<dbReference type="Proteomes" id="UP000436911">
    <property type="component" value="Unassembled WGS sequence"/>
</dbReference>
<evidence type="ECO:0000256" key="5">
    <source>
        <dbReference type="ARBA" id="ARBA00022984"/>
    </source>
</evidence>
<dbReference type="EMBL" id="QUSG01000003">
    <property type="protein sequence ID" value="KAA3529827.1"/>
    <property type="molecule type" value="Genomic_DNA"/>
</dbReference>
<reference evidence="13 14" key="1">
    <citation type="submission" date="2018-08" db="EMBL/GenBank/DDBJ databases">
        <title>Genome sequencing of Agrobacterium vitis strain ICMP 10754.</title>
        <authorList>
            <person name="Visnovsky S.B."/>
            <person name="Pitman A.R."/>
        </authorList>
    </citation>
    <scope>NUCLEOTIDE SEQUENCE [LARGE SCALE GENOMIC DNA]</scope>
    <source>
        <strain evidence="13 14">ICMP 10754</strain>
    </source>
</reference>
<feature type="chain" id="PRO_5030067884" evidence="11">
    <location>
        <begin position="27"/>
        <end position="366"/>
    </location>
</feature>
<dbReference type="GO" id="GO:0008360">
    <property type="term" value="P:regulation of cell shape"/>
    <property type="evidence" value="ECO:0007669"/>
    <property type="project" value="UniProtKB-KW"/>
</dbReference>
<feature type="domain" description="Peptidase S11 D-alanyl-D-alanine carboxypeptidase A N-terminal" evidence="12">
    <location>
        <begin position="22"/>
        <end position="245"/>
    </location>
</feature>
<evidence type="ECO:0000256" key="2">
    <source>
        <dbReference type="ARBA" id="ARBA00022729"/>
    </source>
</evidence>
<name>A0A368NPA9_AGRVI</name>
<dbReference type="PANTHER" id="PTHR21581">
    <property type="entry name" value="D-ALANYL-D-ALANINE CARBOXYPEPTIDASE"/>
    <property type="match status" value="1"/>
</dbReference>
<evidence type="ECO:0000256" key="1">
    <source>
        <dbReference type="ARBA" id="ARBA00007164"/>
    </source>
</evidence>
<dbReference type="SUPFAM" id="SSF56601">
    <property type="entry name" value="beta-lactamase/transpeptidase-like"/>
    <property type="match status" value="1"/>
</dbReference>
<dbReference type="GO" id="GO:0006508">
    <property type="term" value="P:proteolysis"/>
    <property type="evidence" value="ECO:0007669"/>
    <property type="project" value="InterPro"/>
</dbReference>
<keyword evidence="13" id="KW-0121">Carboxypeptidase</keyword>
<feature type="region of interest" description="Disordered" evidence="10">
    <location>
        <begin position="329"/>
        <end position="366"/>
    </location>
</feature>
<dbReference type="OrthoDB" id="5291989at2"/>
<feature type="active site" description="Proton acceptor" evidence="7">
    <location>
        <position position="56"/>
    </location>
</feature>
<comment type="similarity">
    <text evidence="1 9">Belongs to the peptidase S11 family.</text>
</comment>
<comment type="caution">
    <text evidence="13">The sequence shown here is derived from an EMBL/GenBank/DDBJ whole genome shotgun (WGS) entry which is preliminary data.</text>
</comment>
<keyword evidence="6" id="KW-0961">Cell wall biogenesis/degradation</keyword>
<dbReference type="InterPro" id="IPR001967">
    <property type="entry name" value="Peptidase_S11_N"/>
</dbReference>
<sequence>MLPRQIRRAFVAAALCAVMLPSTVAANPVLVVDVNSLTVLEHQDSFKKWYPASLTKLMTAYTTFRALRAGEVRLDSVVTLSAFAASQAPSKMFFKPGSKMTLDDALKMMLVKSANDIAMAVAENVGGSQAAFVARMNAEAARLGMTSSHFVNPNGLPAPGQYSTARDLAVLAVTIRREFPEYAGYFKIEAIDTGKKIYPNVNMLVGRFDGVDGMKTGYICASGFNQITSATRNGRTLITVVMGADSLAARADISANLLQKYFDRPNAQGSRLSALGPDSVDGLNAVNDVSAEMCSTEARKRRSETRDETGRMKLQSPYIHEMSAPPVPVFAGLIPGSEPPDPPPAASGAKQQQMGEVPRPTPRPQM</sequence>
<dbReference type="Pfam" id="PF00768">
    <property type="entry name" value="Peptidase_S11"/>
    <property type="match status" value="1"/>
</dbReference>
<evidence type="ECO:0000313" key="14">
    <source>
        <dbReference type="Proteomes" id="UP000436911"/>
    </source>
</evidence>
<evidence type="ECO:0000256" key="4">
    <source>
        <dbReference type="ARBA" id="ARBA00022960"/>
    </source>
</evidence>
<keyword evidence="3" id="KW-0378">Hydrolase</keyword>
<proteinExistence type="inferred from homology"/>
<dbReference type="InterPro" id="IPR018044">
    <property type="entry name" value="Peptidase_S11"/>
</dbReference>
<protein>
    <submittedName>
        <fullName evidence="13">D-alanyl-D-alanine carboxypeptidase</fullName>
    </submittedName>
</protein>
<dbReference type="GO" id="GO:0071555">
    <property type="term" value="P:cell wall organization"/>
    <property type="evidence" value="ECO:0007669"/>
    <property type="project" value="UniProtKB-KW"/>
</dbReference>
<feature type="active site" evidence="7">
    <location>
        <position position="113"/>
    </location>
</feature>
<evidence type="ECO:0000256" key="7">
    <source>
        <dbReference type="PIRSR" id="PIRSR618044-1"/>
    </source>
</evidence>
<organism evidence="13 14">
    <name type="scientific">Agrobacterium vitis</name>
    <name type="common">Rhizobium vitis</name>
    <dbReference type="NCBI Taxonomy" id="373"/>
    <lineage>
        <taxon>Bacteria</taxon>
        <taxon>Pseudomonadati</taxon>
        <taxon>Pseudomonadota</taxon>
        <taxon>Alphaproteobacteria</taxon>
        <taxon>Hyphomicrobiales</taxon>
        <taxon>Rhizobiaceae</taxon>
        <taxon>Rhizobium/Agrobacterium group</taxon>
        <taxon>Agrobacterium</taxon>
    </lineage>
</organism>
<keyword evidence="2 11" id="KW-0732">Signal</keyword>
<keyword evidence="4" id="KW-0133">Cell shape</keyword>
<evidence type="ECO:0000256" key="10">
    <source>
        <dbReference type="SAM" id="MobiDB-lite"/>
    </source>
</evidence>
<evidence type="ECO:0000256" key="6">
    <source>
        <dbReference type="ARBA" id="ARBA00023316"/>
    </source>
</evidence>
<dbReference type="PANTHER" id="PTHR21581:SF6">
    <property type="entry name" value="TRAFFICKING PROTEIN PARTICLE COMPLEX SUBUNIT 12"/>
    <property type="match status" value="1"/>
</dbReference>
<dbReference type="InterPro" id="IPR012338">
    <property type="entry name" value="Beta-lactam/transpept-like"/>
</dbReference>
<keyword evidence="5" id="KW-0573">Peptidoglycan synthesis</keyword>
<dbReference type="AlphaFoldDB" id="A0A368NPA9"/>
<evidence type="ECO:0000256" key="9">
    <source>
        <dbReference type="RuleBase" id="RU004016"/>
    </source>
</evidence>
<dbReference type="Gene3D" id="3.40.710.10">
    <property type="entry name" value="DD-peptidase/beta-lactamase superfamily"/>
    <property type="match status" value="1"/>
</dbReference>
<feature type="active site" description="Acyl-ester intermediate" evidence="7">
    <location>
        <position position="53"/>
    </location>
</feature>
<gene>
    <name evidence="13" type="ORF">DXT89_08180</name>
</gene>
<dbReference type="GO" id="GO:0009002">
    <property type="term" value="F:serine-type D-Ala-D-Ala carboxypeptidase activity"/>
    <property type="evidence" value="ECO:0007669"/>
    <property type="project" value="InterPro"/>
</dbReference>
<feature type="signal peptide" evidence="11">
    <location>
        <begin position="1"/>
        <end position="26"/>
    </location>
</feature>
<evidence type="ECO:0000256" key="11">
    <source>
        <dbReference type="SAM" id="SignalP"/>
    </source>
</evidence>
<keyword evidence="13" id="KW-0645">Protease</keyword>